<evidence type="ECO:0000313" key="1">
    <source>
        <dbReference type="EMBL" id="GHF65279.1"/>
    </source>
</evidence>
<evidence type="ECO:0000313" key="2">
    <source>
        <dbReference type="Proteomes" id="UP000619376"/>
    </source>
</evidence>
<sequence length="94" mass="10119">MLYPGEAPMNPEEPQQWALNLRAARLTPISSHPRSMALLIACAPHQVPWAFAAADTAVSHGRPPGDVLTNLLDYLEGHPMPIDEGAWAALVATL</sequence>
<gene>
    <name evidence="1" type="ORF">GCM10017781_46270</name>
</gene>
<reference evidence="2" key="1">
    <citation type="journal article" date="2019" name="Int. J. Syst. Evol. Microbiol.">
        <title>The Global Catalogue of Microorganisms (GCM) 10K type strain sequencing project: providing services to taxonomists for standard genome sequencing and annotation.</title>
        <authorList>
            <consortium name="The Broad Institute Genomics Platform"/>
            <consortium name="The Broad Institute Genome Sequencing Center for Infectious Disease"/>
            <person name="Wu L."/>
            <person name="Ma J."/>
        </authorList>
    </citation>
    <scope>NUCLEOTIDE SEQUENCE [LARGE SCALE GENOMIC DNA]</scope>
    <source>
        <strain evidence="2">CGMCC 1.18437</strain>
    </source>
</reference>
<dbReference type="Proteomes" id="UP000619376">
    <property type="component" value="Unassembled WGS sequence"/>
</dbReference>
<organism evidence="1 2">
    <name type="scientific">Deinococcus metalli</name>
    <dbReference type="NCBI Taxonomy" id="1141878"/>
    <lineage>
        <taxon>Bacteria</taxon>
        <taxon>Thermotogati</taxon>
        <taxon>Deinococcota</taxon>
        <taxon>Deinococci</taxon>
        <taxon>Deinococcales</taxon>
        <taxon>Deinococcaceae</taxon>
        <taxon>Deinococcus</taxon>
    </lineage>
</organism>
<keyword evidence="2" id="KW-1185">Reference proteome</keyword>
<dbReference type="EMBL" id="BNAJ01000023">
    <property type="protein sequence ID" value="GHF65279.1"/>
    <property type="molecule type" value="Genomic_DNA"/>
</dbReference>
<protein>
    <submittedName>
        <fullName evidence="1">Uncharacterized protein</fullName>
    </submittedName>
</protein>
<proteinExistence type="predicted"/>
<accession>A0ABQ3JV91</accession>
<name>A0ABQ3JV91_9DEIO</name>
<comment type="caution">
    <text evidence="1">The sequence shown here is derived from an EMBL/GenBank/DDBJ whole genome shotgun (WGS) entry which is preliminary data.</text>
</comment>